<sequence>PLLYMEISSELSRITCFSTKSSASFSYPYIHCCICCHTLYNAEIWLIYLSVFKYMKQCVLFVGQLCSGSLLRLFTGPACGKPQDSGEVGGMEGDSRAMGTAISMAMGMTVVTALGTTVVTAMGMARGTAMGMAISTAMGTAICTAISMAISTAISTAMGTAICTAISMAISTAMGTAIRTAISMAIGSLLTNSAAWIPGTASAS</sequence>
<feature type="transmembrane region" description="Helical" evidence="1">
    <location>
        <begin position="28"/>
        <end position="51"/>
    </location>
</feature>
<organism evidence="2 3">
    <name type="scientific">Cyanoderma ruficeps</name>
    <name type="common">rufous-capped babbler</name>
    <dbReference type="NCBI Taxonomy" id="181631"/>
    <lineage>
        <taxon>Eukaryota</taxon>
        <taxon>Metazoa</taxon>
        <taxon>Chordata</taxon>
        <taxon>Craniata</taxon>
        <taxon>Vertebrata</taxon>
        <taxon>Euteleostomi</taxon>
        <taxon>Archelosauria</taxon>
        <taxon>Archosauria</taxon>
        <taxon>Dinosauria</taxon>
        <taxon>Saurischia</taxon>
        <taxon>Theropoda</taxon>
        <taxon>Coelurosauria</taxon>
        <taxon>Aves</taxon>
        <taxon>Neognathae</taxon>
        <taxon>Neoaves</taxon>
        <taxon>Telluraves</taxon>
        <taxon>Australaves</taxon>
        <taxon>Passeriformes</taxon>
        <taxon>Sylvioidea</taxon>
        <taxon>Timaliidae</taxon>
        <taxon>Cyanoderma</taxon>
    </lineage>
</organism>
<protein>
    <submittedName>
        <fullName evidence="2">Uncharacterized protein</fullName>
    </submittedName>
</protein>
<dbReference type="AlphaFoldDB" id="A0A8C3R9P2"/>
<keyword evidence="1" id="KW-0812">Transmembrane</keyword>
<accession>A0A8C3R9P2</accession>
<evidence type="ECO:0000313" key="3">
    <source>
        <dbReference type="Proteomes" id="UP000694396"/>
    </source>
</evidence>
<reference evidence="2" key="1">
    <citation type="submission" date="2025-08" db="UniProtKB">
        <authorList>
            <consortium name="Ensembl"/>
        </authorList>
    </citation>
    <scope>IDENTIFICATION</scope>
</reference>
<evidence type="ECO:0000256" key="1">
    <source>
        <dbReference type="SAM" id="Phobius"/>
    </source>
</evidence>
<proteinExistence type="predicted"/>
<dbReference type="Ensembl" id="ENSCRFT00000017562.1">
    <property type="protein sequence ID" value="ENSCRFP00000016970.1"/>
    <property type="gene ID" value="ENSCRFG00000012957.1"/>
</dbReference>
<feature type="transmembrane region" description="Helical" evidence="1">
    <location>
        <begin position="129"/>
        <end position="150"/>
    </location>
</feature>
<keyword evidence="1" id="KW-0472">Membrane</keyword>
<name>A0A8C3R9P2_9PASS</name>
<dbReference type="Proteomes" id="UP000694396">
    <property type="component" value="Unplaced"/>
</dbReference>
<keyword evidence="1" id="KW-1133">Transmembrane helix</keyword>
<keyword evidence="3" id="KW-1185">Reference proteome</keyword>
<feature type="transmembrane region" description="Helical" evidence="1">
    <location>
        <begin position="98"/>
        <end position="122"/>
    </location>
</feature>
<reference evidence="2" key="2">
    <citation type="submission" date="2025-09" db="UniProtKB">
        <authorList>
            <consortium name="Ensembl"/>
        </authorList>
    </citation>
    <scope>IDENTIFICATION</scope>
</reference>
<evidence type="ECO:0000313" key="2">
    <source>
        <dbReference type="Ensembl" id="ENSCRFP00000016970.1"/>
    </source>
</evidence>